<dbReference type="Pfam" id="PF17920">
    <property type="entry name" value="TetR_C_16"/>
    <property type="match status" value="1"/>
</dbReference>
<gene>
    <name evidence="4" type="ORF">MTR64_20875</name>
</gene>
<keyword evidence="5" id="KW-1185">Reference proteome</keyword>
<reference evidence="4" key="1">
    <citation type="submission" date="2022-03" db="EMBL/GenBank/DDBJ databases">
        <title>Identification of a novel bacterium isolated from mangrove sediments.</title>
        <authorList>
            <person name="Pan X."/>
        </authorList>
    </citation>
    <scope>NUCLEOTIDE SEQUENCE</scope>
    <source>
        <strain evidence="4">B2580</strain>
    </source>
</reference>
<dbReference type="SUPFAM" id="SSF48498">
    <property type="entry name" value="Tetracyclin repressor-like, C-terminal domain"/>
    <property type="match status" value="1"/>
</dbReference>
<dbReference type="InterPro" id="IPR009057">
    <property type="entry name" value="Homeodomain-like_sf"/>
</dbReference>
<evidence type="ECO:0000313" key="4">
    <source>
        <dbReference type="EMBL" id="MCJ2181026.1"/>
    </source>
</evidence>
<sequence>MATTPTSRTSAETKARIVLVAQDVFSTKGYSHAGLREIAAKAEVAASLVIKYFGTKAKLFEEALVAAIQPAQHFQQDRTKLGEAIVAAVLDPQSRMQSPAMIALALGDAESREIVERIVREQIVDPMASWLGSEDARVRAINILAMTMGFSIFHRNMDQSLSESERWNSGQCFARSLQDLVDRA</sequence>
<organism evidence="4 5">
    <name type="scientific">Novosphingobium album</name>
    <name type="common">ex Hu et al. 2023</name>
    <dbReference type="NCBI Taxonomy" id="2930093"/>
    <lineage>
        <taxon>Bacteria</taxon>
        <taxon>Pseudomonadati</taxon>
        <taxon>Pseudomonadota</taxon>
        <taxon>Alphaproteobacteria</taxon>
        <taxon>Sphingomonadales</taxon>
        <taxon>Sphingomonadaceae</taxon>
        <taxon>Novosphingobium</taxon>
    </lineage>
</organism>
<proteinExistence type="predicted"/>
<evidence type="ECO:0000259" key="3">
    <source>
        <dbReference type="PROSITE" id="PS50977"/>
    </source>
</evidence>
<evidence type="ECO:0000313" key="5">
    <source>
        <dbReference type="Proteomes" id="UP001162880"/>
    </source>
</evidence>
<protein>
    <submittedName>
        <fullName evidence="4">TetR/AcrR family transcriptional regulator</fullName>
    </submittedName>
</protein>
<dbReference type="SUPFAM" id="SSF46689">
    <property type="entry name" value="Homeodomain-like"/>
    <property type="match status" value="1"/>
</dbReference>
<dbReference type="Proteomes" id="UP001162880">
    <property type="component" value="Unassembled WGS sequence"/>
</dbReference>
<dbReference type="EMBL" id="JALHLE010000054">
    <property type="protein sequence ID" value="MCJ2181026.1"/>
    <property type="molecule type" value="Genomic_DNA"/>
</dbReference>
<dbReference type="PANTHER" id="PTHR30055:SF235">
    <property type="entry name" value="TRANSCRIPTIONAL REGULATORY PROTEIN"/>
    <property type="match status" value="1"/>
</dbReference>
<dbReference type="PROSITE" id="PS50977">
    <property type="entry name" value="HTH_TETR_2"/>
    <property type="match status" value="1"/>
</dbReference>
<dbReference type="RefSeq" id="WP_243996474.1">
    <property type="nucleotide sequence ID" value="NZ_JALHLE010000054.1"/>
</dbReference>
<dbReference type="Gene3D" id="1.10.357.10">
    <property type="entry name" value="Tetracycline Repressor, domain 2"/>
    <property type="match status" value="1"/>
</dbReference>
<name>A0ABT0B7G9_9SPHN</name>
<dbReference type="InterPro" id="IPR041678">
    <property type="entry name" value="TetR_C_16"/>
</dbReference>
<dbReference type="InterPro" id="IPR050109">
    <property type="entry name" value="HTH-type_TetR-like_transc_reg"/>
</dbReference>
<dbReference type="Pfam" id="PF00440">
    <property type="entry name" value="TetR_N"/>
    <property type="match status" value="1"/>
</dbReference>
<evidence type="ECO:0000256" key="2">
    <source>
        <dbReference type="PROSITE-ProRule" id="PRU00335"/>
    </source>
</evidence>
<comment type="caution">
    <text evidence="4">The sequence shown here is derived from an EMBL/GenBank/DDBJ whole genome shotgun (WGS) entry which is preliminary data.</text>
</comment>
<dbReference type="InterPro" id="IPR036271">
    <property type="entry name" value="Tet_transcr_reg_TetR-rel_C_sf"/>
</dbReference>
<feature type="DNA-binding region" description="H-T-H motif" evidence="2">
    <location>
        <begin position="34"/>
        <end position="53"/>
    </location>
</feature>
<dbReference type="InterPro" id="IPR001647">
    <property type="entry name" value="HTH_TetR"/>
</dbReference>
<dbReference type="PANTHER" id="PTHR30055">
    <property type="entry name" value="HTH-TYPE TRANSCRIPTIONAL REGULATOR RUTR"/>
    <property type="match status" value="1"/>
</dbReference>
<accession>A0ABT0B7G9</accession>
<keyword evidence="1 2" id="KW-0238">DNA-binding</keyword>
<feature type="domain" description="HTH tetR-type" evidence="3">
    <location>
        <begin position="11"/>
        <end position="71"/>
    </location>
</feature>
<evidence type="ECO:0000256" key="1">
    <source>
        <dbReference type="ARBA" id="ARBA00023125"/>
    </source>
</evidence>